<feature type="domain" description="Radical SAM core" evidence="11">
    <location>
        <begin position="1"/>
        <end position="228"/>
    </location>
</feature>
<sequence>MSGIYIHIPFCKTKCTYCDFFSKVDFKEKSRLLNAMLLEIEQRKNYLPDNEISTVYFGGGTPSTLSPNEIKLLLDAIKRYFHLSANAEITLEANPDDLSFEYLESIKKTGINRLSIGIQSFDDKQLKFINRRHNANDAIESIENAKFAGFENISIDLIYGLPFQTFESWEKQLEKAFELDIQHISAYGLTYEKNTPLWKQLQQGKVTAADDEIMVKMYELLIKECSENDFEQYEISNFAKKEFRSRHNSSYWQQIPYLGIGPSAHSYDGNSRQWNVASINNYCNSIEENKIYFEKEDLSENDKYNDYIMVRLRTKEGIDLNFVKNNFNKKALEFLMKNAKKYIDRKFLIEKNDFLSLSQSGILISNQIISDLMQV</sequence>
<evidence type="ECO:0000313" key="12">
    <source>
        <dbReference type="EMBL" id="VBB43427.1"/>
    </source>
</evidence>
<dbReference type="InterPro" id="IPR013785">
    <property type="entry name" value="Aldolase_TIM"/>
</dbReference>
<reference evidence="12" key="1">
    <citation type="submission" date="2018-07" db="EMBL/GenBank/DDBJ databases">
        <authorList>
            <consortium name="Genoscope - CEA"/>
            <person name="William W."/>
        </authorList>
    </citation>
    <scope>NUCLEOTIDE SEQUENCE</scope>
    <source>
        <strain evidence="12">IK1</strain>
    </source>
</reference>
<dbReference type="Pfam" id="PF06969">
    <property type="entry name" value="HemN_C"/>
    <property type="match status" value="1"/>
</dbReference>
<dbReference type="Pfam" id="PF04055">
    <property type="entry name" value="Radical_SAM"/>
    <property type="match status" value="1"/>
</dbReference>
<dbReference type="InterPro" id="IPR004559">
    <property type="entry name" value="HemW-like"/>
</dbReference>
<dbReference type="GO" id="GO:0051539">
    <property type="term" value="F:4 iron, 4 sulfur cluster binding"/>
    <property type="evidence" value="ECO:0007669"/>
    <property type="project" value="UniProtKB-UniRule"/>
</dbReference>
<name>A0A653A5X9_9BACT</name>
<dbReference type="InterPro" id="IPR034505">
    <property type="entry name" value="Coproporphyrinogen-III_oxidase"/>
</dbReference>
<keyword evidence="10" id="KW-0004">4Fe-4S</keyword>
<evidence type="ECO:0000256" key="10">
    <source>
        <dbReference type="RuleBase" id="RU364116"/>
    </source>
</evidence>
<evidence type="ECO:0000256" key="4">
    <source>
        <dbReference type="ARBA" id="ARBA00022617"/>
    </source>
</evidence>
<dbReference type="InterPro" id="IPR006638">
    <property type="entry name" value="Elp3/MiaA/NifB-like_rSAM"/>
</dbReference>
<dbReference type="SMART" id="SM00729">
    <property type="entry name" value="Elp3"/>
    <property type="match status" value="1"/>
</dbReference>
<dbReference type="EMBL" id="UPXZ01000004">
    <property type="protein sequence ID" value="VBB43427.1"/>
    <property type="molecule type" value="Genomic_DNA"/>
</dbReference>
<keyword evidence="10" id="KW-0963">Cytoplasm</keyword>
<evidence type="ECO:0000259" key="11">
    <source>
        <dbReference type="PROSITE" id="PS51918"/>
    </source>
</evidence>
<dbReference type="CDD" id="cd01335">
    <property type="entry name" value="Radical_SAM"/>
    <property type="match status" value="1"/>
</dbReference>
<keyword evidence="8 10" id="KW-0411">Iron-sulfur</keyword>
<evidence type="ECO:0000256" key="2">
    <source>
        <dbReference type="ARBA" id="ARBA00006100"/>
    </source>
</evidence>
<comment type="cofactor">
    <cofactor evidence="1">
        <name>[4Fe-4S] cluster</name>
        <dbReference type="ChEBI" id="CHEBI:49883"/>
    </cofactor>
</comment>
<comment type="similarity">
    <text evidence="2">Belongs to the anaerobic coproporphyrinogen-III oxidase family. HemW subfamily.</text>
</comment>
<keyword evidence="6 10" id="KW-0479">Metal-binding</keyword>
<protein>
    <recommendedName>
        <fullName evidence="3 10">Heme chaperone HemW</fullName>
    </recommendedName>
</protein>
<keyword evidence="5 10" id="KW-0949">S-adenosyl-L-methionine</keyword>
<evidence type="ECO:0000256" key="9">
    <source>
        <dbReference type="ARBA" id="ARBA00023186"/>
    </source>
</evidence>
<dbReference type="Gene3D" id="3.20.20.70">
    <property type="entry name" value="Aldolase class I"/>
    <property type="match status" value="1"/>
</dbReference>
<evidence type="ECO:0000256" key="7">
    <source>
        <dbReference type="ARBA" id="ARBA00023004"/>
    </source>
</evidence>
<dbReference type="SFLD" id="SFLDG01065">
    <property type="entry name" value="anaerobic_coproporphyrinogen-I"/>
    <property type="match status" value="1"/>
</dbReference>
<dbReference type="NCBIfam" id="TIGR00539">
    <property type="entry name" value="hemN_rel"/>
    <property type="match status" value="1"/>
</dbReference>
<dbReference type="GO" id="GO:0004109">
    <property type="term" value="F:coproporphyrinogen oxidase activity"/>
    <property type="evidence" value="ECO:0007669"/>
    <property type="project" value="InterPro"/>
</dbReference>
<dbReference type="SFLD" id="SFLDG01082">
    <property type="entry name" value="B12-binding_domain_containing"/>
    <property type="match status" value="1"/>
</dbReference>
<organism evidence="12">
    <name type="scientific">uncultured Paludibacter sp</name>
    <dbReference type="NCBI Taxonomy" id="497635"/>
    <lineage>
        <taxon>Bacteria</taxon>
        <taxon>Pseudomonadati</taxon>
        <taxon>Bacteroidota</taxon>
        <taxon>Bacteroidia</taxon>
        <taxon>Bacteroidales</taxon>
        <taxon>Paludibacteraceae</taxon>
        <taxon>Paludibacter</taxon>
        <taxon>environmental samples</taxon>
    </lineage>
</organism>
<dbReference type="PANTHER" id="PTHR13932">
    <property type="entry name" value="COPROPORPHYRINIGEN III OXIDASE"/>
    <property type="match status" value="1"/>
</dbReference>
<dbReference type="InterPro" id="IPR010723">
    <property type="entry name" value="HemN_C"/>
</dbReference>
<evidence type="ECO:0000256" key="6">
    <source>
        <dbReference type="ARBA" id="ARBA00022723"/>
    </source>
</evidence>
<dbReference type="SUPFAM" id="SSF102114">
    <property type="entry name" value="Radical SAM enzymes"/>
    <property type="match status" value="1"/>
</dbReference>
<keyword evidence="4 10" id="KW-0349">Heme</keyword>
<evidence type="ECO:0000256" key="1">
    <source>
        <dbReference type="ARBA" id="ARBA00001966"/>
    </source>
</evidence>
<dbReference type="GO" id="GO:0046872">
    <property type="term" value="F:metal ion binding"/>
    <property type="evidence" value="ECO:0007669"/>
    <property type="project" value="UniProtKB-UniRule"/>
</dbReference>
<dbReference type="GO" id="GO:0005737">
    <property type="term" value="C:cytoplasm"/>
    <property type="evidence" value="ECO:0007669"/>
    <property type="project" value="UniProtKB-SubCell"/>
</dbReference>
<proteinExistence type="inferred from homology"/>
<keyword evidence="9 10" id="KW-0143">Chaperone</keyword>
<dbReference type="SFLD" id="SFLDS00029">
    <property type="entry name" value="Radical_SAM"/>
    <property type="match status" value="1"/>
</dbReference>
<evidence type="ECO:0000256" key="8">
    <source>
        <dbReference type="ARBA" id="ARBA00023014"/>
    </source>
</evidence>
<accession>A0A653A5X9</accession>
<dbReference type="InterPro" id="IPR058240">
    <property type="entry name" value="rSAM_sf"/>
</dbReference>
<keyword evidence="7 10" id="KW-0408">Iron</keyword>
<dbReference type="SFLD" id="SFLDF00562">
    <property type="entry name" value="HemN-like__clustered_with_heat"/>
    <property type="match status" value="1"/>
</dbReference>
<dbReference type="SFLD" id="SFLDF00288">
    <property type="entry name" value="HemN-like__clustered_with_nucl"/>
    <property type="match status" value="1"/>
</dbReference>
<gene>
    <name evidence="12" type="ORF">TRIP_D120094</name>
</gene>
<evidence type="ECO:0000256" key="5">
    <source>
        <dbReference type="ARBA" id="ARBA00022691"/>
    </source>
</evidence>
<dbReference type="InterPro" id="IPR007197">
    <property type="entry name" value="rSAM"/>
</dbReference>
<evidence type="ECO:0000256" key="3">
    <source>
        <dbReference type="ARBA" id="ARBA00017228"/>
    </source>
</evidence>
<dbReference type="AlphaFoldDB" id="A0A653A5X9"/>
<dbReference type="PANTHER" id="PTHR13932:SF5">
    <property type="entry name" value="RADICAL S-ADENOSYL METHIONINE DOMAIN-CONTAINING PROTEIN 1, MITOCHONDRIAL"/>
    <property type="match status" value="1"/>
</dbReference>
<comment type="function">
    <text evidence="10">Probably acts as a heme chaperone, transferring heme to an unknown acceptor. Binds one molecule of heme per monomer, possibly covalently. Binds 1 [4Fe-4S] cluster. The cluster is coordinated with 3 cysteines and an exchangeable S-adenosyl-L-methionine.</text>
</comment>
<comment type="subcellular location">
    <subcellularLocation>
        <location evidence="10">Cytoplasm</location>
    </subcellularLocation>
</comment>
<dbReference type="PROSITE" id="PS51918">
    <property type="entry name" value="RADICAL_SAM"/>
    <property type="match status" value="1"/>
</dbReference>
<dbReference type="GO" id="GO:0006779">
    <property type="term" value="P:porphyrin-containing compound biosynthetic process"/>
    <property type="evidence" value="ECO:0007669"/>
    <property type="project" value="InterPro"/>
</dbReference>